<evidence type="ECO:0000313" key="3">
    <source>
        <dbReference type="Proteomes" id="UP000051256"/>
    </source>
</evidence>
<keyword evidence="1" id="KW-1133">Transmembrane helix</keyword>
<feature type="transmembrane region" description="Helical" evidence="1">
    <location>
        <begin position="6"/>
        <end position="24"/>
    </location>
</feature>
<feature type="transmembrane region" description="Helical" evidence="1">
    <location>
        <begin position="50"/>
        <end position="70"/>
    </location>
</feature>
<dbReference type="NCBIfam" id="NF040508">
    <property type="entry name" value="LVIS_2131_fam"/>
    <property type="match status" value="1"/>
</dbReference>
<evidence type="ECO:0000256" key="1">
    <source>
        <dbReference type="SAM" id="Phobius"/>
    </source>
</evidence>
<protein>
    <submittedName>
        <fullName evidence="2">Uncharacterized protein</fullName>
    </submittedName>
</protein>
<dbReference type="RefSeq" id="WP_054670483.1">
    <property type="nucleotide sequence ID" value="NZ_AYZR01000009.1"/>
</dbReference>
<proteinExistence type="predicted"/>
<dbReference type="Proteomes" id="UP000051256">
    <property type="component" value="Unassembled WGS sequence"/>
</dbReference>
<dbReference type="AlphaFoldDB" id="A0A0R2D113"/>
<evidence type="ECO:0000313" key="2">
    <source>
        <dbReference type="EMBL" id="KRM93235.1"/>
    </source>
</evidence>
<organism evidence="2 3">
    <name type="scientific">Lentilactobacillus senioris DSM 24302 = JCM 17472</name>
    <dbReference type="NCBI Taxonomy" id="1423802"/>
    <lineage>
        <taxon>Bacteria</taxon>
        <taxon>Bacillati</taxon>
        <taxon>Bacillota</taxon>
        <taxon>Bacilli</taxon>
        <taxon>Lactobacillales</taxon>
        <taxon>Lactobacillaceae</taxon>
        <taxon>Lentilactobacillus</taxon>
    </lineage>
</organism>
<dbReference type="EMBL" id="AYZR01000009">
    <property type="protein sequence ID" value="KRM93235.1"/>
    <property type="molecule type" value="Genomic_DNA"/>
</dbReference>
<comment type="caution">
    <text evidence="2">The sequence shown here is derived from an EMBL/GenBank/DDBJ whole genome shotgun (WGS) entry which is preliminary data.</text>
</comment>
<keyword evidence="1" id="KW-0472">Membrane</keyword>
<reference evidence="2 3" key="1">
    <citation type="journal article" date="2015" name="Genome Announc.">
        <title>Expanding the biotechnology potential of lactobacilli through comparative genomics of 213 strains and associated genera.</title>
        <authorList>
            <person name="Sun Z."/>
            <person name="Harris H.M."/>
            <person name="McCann A."/>
            <person name="Guo C."/>
            <person name="Argimon S."/>
            <person name="Zhang W."/>
            <person name="Yang X."/>
            <person name="Jeffery I.B."/>
            <person name="Cooney J.C."/>
            <person name="Kagawa T.F."/>
            <person name="Liu W."/>
            <person name="Song Y."/>
            <person name="Salvetti E."/>
            <person name="Wrobel A."/>
            <person name="Rasinkangas P."/>
            <person name="Parkhill J."/>
            <person name="Rea M.C."/>
            <person name="O'Sullivan O."/>
            <person name="Ritari J."/>
            <person name="Douillard F.P."/>
            <person name="Paul Ross R."/>
            <person name="Yang R."/>
            <person name="Briner A.E."/>
            <person name="Felis G.E."/>
            <person name="de Vos W.M."/>
            <person name="Barrangou R."/>
            <person name="Klaenhammer T.R."/>
            <person name="Caufield P.W."/>
            <person name="Cui Y."/>
            <person name="Zhang H."/>
            <person name="O'Toole P.W."/>
        </authorList>
    </citation>
    <scope>NUCLEOTIDE SEQUENCE [LARGE SCALE GENOMIC DNA]</scope>
    <source>
        <strain evidence="2 3">DSM 24302</strain>
    </source>
</reference>
<dbReference type="STRING" id="1423802.FC56_GL000900"/>
<keyword evidence="1" id="KW-0812">Transmembrane</keyword>
<name>A0A0R2D113_9LACO</name>
<dbReference type="InterPro" id="IPR049731">
    <property type="entry name" value="LVIS_2131-like"/>
</dbReference>
<dbReference type="PATRIC" id="fig|1423802.4.peg.913"/>
<sequence length="208" mass="24047">MKSTWNLVGMALWAIVLIYGIWMVHDMRVRRIKLIVTEKRNFSWRNLGKSTLELVVFLVAFIAMAKVTFFQDVNQLSKSAVNTSYQFEPLVIDSDGDHSYYVQVKNAGNKRPIQQYTYLVNGEKYHVDSLNATIVMGKHNTNVQSSAYDWDQKQLDHLDIRYQKAWVGTVTTTYKKTFLNGIGLHAGRQANRFSLIRIPDKSFMNTEN</sequence>
<keyword evidence="3" id="KW-1185">Reference proteome</keyword>
<gene>
    <name evidence="2" type="ORF">FC56_GL000900</name>
</gene>
<accession>A0A0R2D113</accession>